<dbReference type="EMBL" id="ML220124">
    <property type="protein sequence ID" value="TGZ80593.1"/>
    <property type="molecule type" value="Genomic_DNA"/>
</dbReference>
<proteinExistence type="predicted"/>
<evidence type="ECO:0000256" key="1">
    <source>
        <dbReference type="SAM" id="MobiDB-lite"/>
    </source>
</evidence>
<evidence type="ECO:0000313" key="3">
    <source>
        <dbReference type="Proteomes" id="UP000298138"/>
    </source>
</evidence>
<organism evidence="2 3">
    <name type="scientific">Ascodesmis nigricans</name>
    <dbReference type="NCBI Taxonomy" id="341454"/>
    <lineage>
        <taxon>Eukaryota</taxon>
        <taxon>Fungi</taxon>
        <taxon>Dikarya</taxon>
        <taxon>Ascomycota</taxon>
        <taxon>Pezizomycotina</taxon>
        <taxon>Pezizomycetes</taxon>
        <taxon>Pezizales</taxon>
        <taxon>Ascodesmidaceae</taxon>
        <taxon>Ascodesmis</taxon>
    </lineage>
</organism>
<protein>
    <submittedName>
        <fullName evidence="2">Uncharacterized protein</fullName>
    </submittedName>
</protein>
<feature type="compositionally biased region" description="Pro residues" evidence="1">
    <location>
        <begin position="49"/>
        <end position="62"/>
    </location>
</feature>
<evidence type="ECO:0000313" key="2">
    <source>
        <dbReference type="EMBL" id="TGZ80593.1"/>
    </source>
</evidence>
<feature type="region of interest" description="Disordered" evidence="1">
    <location>
        <begin position="87"/>
        <end position="108"/>
    </location>
</feature>
<dbReference type="InParanoid" id="A0A4S2MVP1"/>
<reference evidence="2 3" key="1">
    <citation type="submission" date="2019-04" db="EMBL/GenBank/DDBJ databases">
        <title>Comparative genomics and transcriptomics to analyze fruiting body development in filamentous ascomycetes.</title>
        <authorList>
            <consortium name="DOE Joint Genome Institute"/>
            <person name="Lutkenhaus R."/>
            <person name="Traeger S."/>
            <person name="Breuer J."/>
            <person name="Kuo A."/>
            <person name="Lipzen A."/>
            <person name="Pangilinan J."/>
            <person name="Dilworth D."/>
            <person name="Sandor L."/>
            <person name="Poggeler S."/>
            <person name="Barry K."/>
            <person name="Grigoriev I.V."/>
            <person name="Nowrousian M."/>
        </authorList>
    </citation>
    <scope>NUCLEOTIDE SEQUENCE [LARGE SCALE GENOMIC DNA]</scope>
    <source>
        <strain evidence="2 3">CBS 389.68</strain>
    </source>
</reference>
<sequence>MNSHPSFFPTEDDNLHRHYQYDALILILLPLPKFLKHQLTPNSKQANPHPNPPPPNPPPPPSSQQQLRRSQRLQICRLVDYSGMCERVDRSTRPSRKKRQVAGRGGTAGQVAMVGDTINGISRVARKSAMS</sequence>
<name>A0A4S2MVP1_9PEZI</name>
<keyword evidence="3" id="KW-1185">Reference proteome</keyword>
<feature type="region of interest" description="Disordered" evidence="1">
    <location>
        <begin position="38"/>
        <end position="71"/>
    </location>
</feature>
<dbReference type="AlphaFoldDB" id="A0A4S2MVP1"/>
<gene>
    <name evidence="2" type="ORF">EX30DRAFT_55032</name>
</gene>
<dbReference type="Proteomes" id="UP000298138">
    <property type="component" value="Unassembled WGS sequence"/>
</dbReference>
<accession>A0A4S2MVP1</accession>